<dbReference type="InterPro" id="IPR006287">
    <property type="entry name" value="DJ-1"/>
</dbReference>
<sequence>MTKKVAVLLTKDFETVEALAPIDIMRRAGLEVTTVSLDDNRLVNSAQNVPVTADVALADVKDFTAFDALVLPGGGLDAQKYVARAEEVTYFAQTQDKLLAAICMAPTVVASLGLLKGETVVCYPTLEANLKEHGADYTHQTTVYLAERNILTGQAPGAAYDFGFEIVRVLLGAEKAQAVAGEMFYPYQAK</sequence>
<gene>
    <name evidence="2" type="ORF">CKF54_06530</name>
</gene>
<dbReference type="GO" id="GO:0005737">
    <property type="term" value="C:cytoplasm"/>
    <property type="evidence" value="ECO:0007669"/>
    <property type="project" value="TreeGrafter"/>
</dbReference>
<dbReference type="InterPro" id="IPR002818">
    <property type="entry name" value="DJ-1/PfpI"/>
</dbReference>
<reference evidence="2 3" key="1">
    <citation type="submission" date="2017-08" db="EMBL/GenBank/DDBJ databases">
        <title>Reclassification of Bisgaard taxon 37 and 44.</title>
        <authorList>
            <person name="Christensen H."/>
        </authorList>
    </citation>
    <scope>NUCLEOTIDE SEQUENCE [LARGE SCALE GENOMIC DNA]</scope>
    <source>
        <strain evidence="2 3">B96_3</strain>
    </source>
</reference>
<dbReference type="NCBIfam" id="TIGR01383">
    <property type="entry name" value="not_thiJ"/>
    <property type="match status" value="1"/>
</dbReference>
<protein>
    <recommendedName>
        <fullName evidence="1">DJ-1/PfpI domain-containing protein</fullName>
    </recommendedName>
</protein>
<dbReference type="Pfam" id="PF01965">
    <property type="entry name" value="DJ-1_PfpI"/>
    <property type="match status" value="1"/>
</dbReference>
<comment type="caution">
    <text evidence="2">The sequence shown here is derived from an EMBL/GenBank/DDBJ whole genome shotgun (WGS) entry which is preliminary data.</text>
</comment>
<organism evidence="2 3">
    <name type="scientific">Psittacicella hinzii</name>
    <dbReference type="NCBI Taxonomy" id="2028575"/>
    <lineage>
        <taxon>Bacteria</taxon>
        <taxon>Pseudomonadati</taxon>
        <taxon>Pseudomonadota</taxon>
        <taxon>Gammaproteobacteria</taxon>
        <taxon>Pasteurellales</taxon>
        <taxon>Psittacicellaceae</taxon>
        <taxon>Psittacicella</taxon>
    </lineage>
</organism>
<dbReference type="PANTHER" id="PTHR48094">
    <property type="entry name" value="PROTEIN/NUCLEIC ACID DEGLYCASE DJ-1-RELATED"/>
    <property type="match status" value="1"/>
</dbReference>
<proteinExistence type="predicted"/>
<accession>A0A3A1Y296</accession>
<dbReference type="EMBL" id="NRHC01000089">
    <property type="protein sequence ID" value="RIY31540.1"/>
    <property type="molecule type" value="Genomic_DNA"/>
</dbReference>
<dbReference type="SUPFAM" id="SSF52317">
    <property type="entry name" value="Class I glutamine amidotransferase-like"/>
    <property type="match status" value="1"/>
</dbReference>
<dbReference type="CDD" id="cd03135">
    <property type="entry name" value="GATase1_DJ-1"/>
    <property type="match status" value="1"/>
</dbReference>
<dbReference type="RefSeq" id="WP_119525558.1">
    <property type="nucleotide sequence ID" value="NZ_NRHC01000089.1"/>
</dbReference>
<dbReference type="PANTHER" id="PTHR48094:SF12">
    <property type="entry name" value="PARKINSON DISEASE PROTEIN 7 HOMOLOG"/>
    <property type="match status" value="1"/>
</dbReference>
<dbReference type="OrthoDB" id="9803764at2"/>
<feature type="domain" description="DJ-1/PfpI" evidence="1">
    <location>
        <begin position="3"/>
        <end position="168"/>
    </location>
</feature>
<evidence type="ECO:0000259" key="1">
    <source>
        <dbReference type="Pfam" id="PF01965"/>
    </source>
</evidence>
<dbReference type="InterPro" id="IPR029062">
    <property type="entry name" value="Class_I_gatase-like"/>
</dbReference>
<dbReference type="InterPro" id="IPR050325">
    <property type="entry name" value="Prot/Nucl_acid_deglycase"/>
</dbReference>
<keyword evidence="3" id="KW-1185">Reference proteome</keyword>
<evidence type="ECO:0000313" key="3">
    <source>
        <dbReference type="Proteomes" id="UP000265691"/>
    </source>
</evidence>
<dbReference type="Gene3D" id="3.40.50.880">
    <property type="match status" value="1"/>
</dbReference>
<name>A0A3A1Y296_9GAMM</name>
<dbReference type="AlphaFoldDB" id="A0A3A1Y296"/>
<evidence type="ECO:0000313" key="2">
    <source>
        <dbReference type="EMBL" id="RIY31540.1"/>
    </source>
</evidence>
<dbReference type="Proteomes" id="UP000265691">
    <property type="component" value="Unassembled WGS sequence"/>
</dbReference>